<feature type="transmembrane region" description="Helical" evidence="1">
    <location>
        <begin position="54"/>
        <end position="73"/>
    </location>
</feature>
<gene>
    <name evidence="2" type="ORF">GCM10011613_25030</name>
</gene>
<dbReference type="EMBL" id="BMYZ01000002">
    <property type="protein sequence ID" value="GGY79211.1"/>
    <property type="molecule type" value="Genomic_DNA"/>
</dbReference>
<feature type="transmembrane region" description="Helical" evidence="1">
    <location>
        <begin position="93"/>
        <end position="112"/>
    </location>
</feature>
<dbReference type="RefSeq" id="WP_189419108.1">
    <property type="nucleotide sequence ID" value="NZ_BMYZ01000002.1"/>
</dbReference>
<proteinExistence type="predicted"/>
<reference evidence="3" key="1">
    <citation type="journal article" date="2019" name="Int. J. Syst. Evol. Microbiol.">
        <title>The Global Catalogue of Microorganisms (GCM) 10K type strain sequencing project: providing services to taxonomists for standard genome sequencing and annotation.</title>
        <authorList>
            <consortium name="The Broad Institute Genomics Platform"/>
            <consortium name="The Broad Institute Genome Sequencing Center for Infectious Disease"/>
            <person name="Wu L."/>
            <person name="Ma J."/>
        </authorList>
    </citation>
    <scope>NUCLEOTIDE SEQUENCE [LARGE SCALE GENOMIC DNA]</scope>
    <source>
        <strain evidence="3">KCTC 32239</strain>
    </source>
</reference>
<sequence length="114" mass="13300">MRLNVGMKWVKRVCICIALVLLIYWLAIIIATELMRHHEQTLDFLGGVDSVKHWFILMRIAIYAGCYFLCGWLMRLIQPKTTPDSIKTARAVLIRLFIVYELFFGINIIAFLSH</sequence>
<protein>
    <submittedName>
        <fullName evidence="2">Uncharacterized protein</fullName>
    </submittedName>
</protein>
<evidence type="ECO:0000256" key="1">
    <source>
        <dbReference type="SAM" id="Phobius"/>
    </source>
</evidence>
<keyword evidence="1" id="KW-1133">Transmembrane helix</keyword>
<comment type="caution">
    <text evidence="2">The sequence shown here is derived from an EMBL/GenBank/DDBJ whole genome shotgun (WGS) entry which is preliminary data.</text>
</comment>
<name>A0ABQ3B7M9_9GAMM</name>
<keyword evidence="1" id="KW-0472">Membrane</keyword>
<evidence type="ECO:0000313" key="3">
    <source>
        <dbReference type="Proteomes" id="UP000619761"/>
    </source>
</evidence>
<dbReference type="Proteomes" id="UP000619761">
    <property type="component" value="Unassembled WGS sequence"/>
</dbReference>
<organism evidence="2 3">
    <name type="scientific">Cellvibrio zantedeschiae</name>
    <dbReference type="NCBI Taxonomy" id="1237077"/>
    <lineage>
        <taxon>Bacteria</taxon>
        <taxon>Pseudomonadati</taxon>
        <taxon>Pseudomonadota</taxon>
        <taxon>Gammaproteobacteria</taxon>
        <taxon>Cellvibrionales</taxon>
        <taxon>Cellvibrionaceae</taxon>
        <taxon>Cellvibrio</taxon>
    </lineage>
</organism>
<evidence type="ECO:0000313" key="2">
    <source>
        <dbReference type="EMBL" id="GGY79211.1"/>
    </source>
</evidence>
<keyword evidence="1" id="KW-0812">Transmembrane</keyword>
<feature type="transmembrane region" description="Helical" evidence="1">
    <location>
        <begin position="12"/>
        <end position="34"/>
    </location>
</feature>
<keyword evidence="3" id="KW-1185">Reference proteome</keyword>
<accession>A0ABQ3B7M9</accession>